<feature type="compositionally biased region" description="Basic and acidic residues" evidence="1">
    <location>
        <begin position="20"/>
        <end position="32"/>
    </location>
</feature>
<feature type="compositionally biased region" description="Low complexity" evidence="1">
    <location>
        <begin position="36"/>
        <end position="55"/>
    </location>
</feature>
<protein>
    <submittedName>
        <fullName evidence="2">Uncharacterized protein</fullName>
    </submittedName>
</protein>
<feature type="region of interest" description="Disordered" evidence="1">
    <location>
        <begin position="223"/>
        <end position="243"/>
    </location>
</feature>
<reference evidence="2" key="1">
    <citation type="submission" date="2015-04" db="EMBL/GenBank/DDBJ databases">
        <title>The genome sequence of the plant pathogenic Rhizarian Plasmodiophora brassicae reveals insights in its biotrophic life cycle and the origin of chitin synthesis.</title>
        <authorList>
            <person name="Schwelm A."/>
            <person name="Fogelqvist J."/>
            <person name="Knaust A."/>
            <person name="Julke S."/>
            <person name="Lilja T."/>
            <person name="Dhandapani V."/>
            <person name="Bonilla-Rosso G."/>
            <person name="Karlsson M."/>
            <person name="Shevchenko A."/>
            <person name="Choi S.R."/>
            <person name="Kim H.G."/>
            <person name="Park J.Y."/>
            <person name="Lim Y.P."/>
            <person name="Ludwig-Muller J."/>
            <person name="Dixelius C."/>
        </authorList>
    </citation>
    <scope>NUCLEOTIDE SEQUENCE</scope>
    <source>
        <tissue evidence="2">Potato root galls</tissue>
    </source>
</reference>
<evidence type="ECO:0000313" key="2">
    <source>
        <dbReference type="EMBL" id="CRZ00697.1"/>
    </source>
</evidence>
<name>A0A0H5QGH2_9EUKA</name>
<accession>A0A0H5QGH2</accession>
<feature type="compositionally biased region" description="Low complexity" evidence="1">
    <location>
        <begin position="114"/>
        <end position="132"/>
    </location>
</feature>
<feature type="non-terminal residue" evidence="2">
    <location>
        <position position="1"/>
    </location>
</feature>
<feature type="compositionally biased region" description="Basic and acidic residues" evidence="1">
    <location>
        <begin position="94"/>
        <end position="105"/>
    </location>
</feature>
<dbReference type="EMBL" id="HACM01000255">
    <property type="protein sequence ID" value="CRZ00697.1"/>
    <property type="molecule type" value="Transcribed_RNA"/>
</dbReference>
<proteinExistence type="predicted"/>
<organism evidence="2">
    <name type="scientific">Spongospora subterranea</name>
    <dbReference type="NCBI Taxonomy" id="70186"/>
    <lineage>
        <taxon>Eukaryota</taxon>
        <taxon>Sar</taxon>
        <taxon>Rhizaria</taxon>
        <taxon>Endomyxa</taxon>
        <taxon>Phytomyxea</taxon>
        <taxon>Plasmodiophorida</taxon>
        <taxon>Plasmodiophoridae</taxon>
        <taxon>Spongospora</taxon>
    </lineage>
</organism>
<feature type="region of interest" description="Disordered" evidence="1">
    <location>
        <begin position="1"/>
        <end position="147"/>
    </location>
</feature>
<feature type="compositionally biased region" description="Basic residues" evidence="1">
    <location>
        <begin position="63"/>
        <end position="84"/>
    </location>
</feature>
<dbReference type="AlphaFoldDB" id="A0A0H5QGH2"/>
<sequence length="274" mass="31646">VMMGRLSAMADLEEEILFQTERDRRQRERKAESLAPDRSAAPSSPPQARDSYTSSRRPDRGPRRPSARRSRSPRRQPRSPRRSRSPQSSFRPSRNVDKNKRAIDRRLRKRSWSRGRSVSSSRSASRSRSPRPALRESRRSKGFGLSTFSQSFADERIELRRPPSQPDKVQLTNLLRDTIITNRRLDSEQRDMAVHHLRNIAPDDLAKPVKLMSEWLNSNSGALRQPAEEDVAVPDPGLDMFGREIKPAPEAAESYQQFKARRLKELAEQCRDRR</sequence>
<evidence type="ECO:0000256" key="1">
    <source>
        <dbReference type="SAM" id="MobiDB-lite"/>
    </source>
</evidence>